<dbReference type="EMBL" id="LR797193">
    <property type="protein sequence ID" value="CAB4193011.1"/>
    <property type="molecule type" value="Genomic_DNA"/>
</dbReference>
<evidence type="ECO:0000313" key="1">
    <source>
        <dbReference type="EMBL" id="CAB4193011.1"/>
    </source>
</evidence>
<name>A0A6J5RHE5_9CAUD</name>
<proteinExistence type="predicted"/>
<sequence>MSTNGVEYLRSLIDRHVNEQLERVMDCNQHIETVLSKFDSPVSVLVTVACDGRLAYYVEEDTAGEHFIERALEQSATSGIHLIGYFRAEMNMGDWFPFTQEDQLAAIEVYSANKMNELIDYLPTSEE</sequence>
<accession>A0A6J5RHE5</accession>
<reference evidence="1" key="1">
    <citation type="submission" date="2020-05" db="EMBL/GenBank/DDBJ databases">
        <authorList>
            <person name="Chiriac C."/>
            <person name="Salcher M."/>
            <person name="Ghai R."/>
            <person name="Kavagutti S V."/>
        </authorList>
    </citation>
    <scope>NUCLEOTIDE SEQUENCE</scope>
</reference>
<organism evidence="1">
    <name type="scientific">uncultured Caudovirales phage</name>
    <dbReference type="NCBI Taxonomy" id="2100421"/>
    <lineage>
        <taxon>Viruses</taxon>
        <taxon>Duplodnaviria</taxon>
        <taxon>Heunggongvirae</taxon>
        <taxon>Uroviricota</taxon>
        <taxon>Caudoviricetes</taxon>
        <taxon>Peduoviridae</taxon>
        <taxon>Maltschvirus</taxon>
        <taxon>Maltschvirus maltsch</taxon>
    </lineage>
</organism>
<gene>
    <name evidence="1" type="ORF">UFOVP1246_26</name>
</gene>
<protein>
    <submittedName>
        <fullName evidence="1">Uncharacterized protein</fullName>
    </submittedName>
</protein>